<dbReference type="AlphaFoldDB" id="A0A4Y2BE24"/>
<accession>A0A4Y2BE24</accession>
<comment type="caution">
    <text evidence="1">The sequence shown here is derived from an EMBL/GenBank/DDBJ whole genome shotgun (WGS) entry which is preliminary data.</text>
</comment>
<organism evidence="1 2">
    <name type="scientific">Araneus ventricosus</name>
    <name type="common">Orbweaver spider</name>
    <name type="synonym">Epeira ventricosa</name>
    <dbReference type="NCBI Taxonomy" id="182803"/>
    <lineage>
        <taxon>Eukaryota</taxon>
        <taxon>Metazoa</taxon>
        <taxon>Ecdysozoa</taxon>
        <taxon>Arthropoda</taxon>
        <taxon>Chelicerata</taxon>
        <taxon>Arachnida</taxon>
        <taxon>Araneae</taxon>
        <taxon>Araneomorphae</taxon>
        <taxon>Entelegynae</taxon>
        <taxon>Araneoidea</taxon>
        <taxon>Araneidae</taxon>
        <taxon>Araneus</taxon>
    </lineage>
</organism>
<dbReference type="Proteomes" id="UP000499080">
    <property type="component" value="Unassembled WGS sequence"/>
</dbReference>
<dbReference type="EMBL" id="BGPR01000064">
    <property type="protein sequence ID" value="GBL89374.1"/>
    <property type="molecule type" value="Genomic_DNA"/>
</dbReference>
<name>A0A4Y2BE24_ARAVE</name>
<proteinExistence type="predicted"/>
<evidence type="ECO:0000313" key="1">
    <source>
        <dbReference type="EMBL" id="GBL89374.1"/>
    </source>
</evidence>
<evidence type="ECO:0000313" key="2">
    <source>
        <dbReference type="Proteomes" id="UP000499080"/>
    </source>
</evidence>
<reference evidence="1 2" key="1">
    <citation type="journal article" date="2019" name="Sci. Rep.">
        <title>Orb-weaving spider Araneus ventricosus genome elucidates the spidroin gene catalogue.</title>
        <authorList>
            <person name="Kono N."/>
            <person name="Nakamura H."/>
            <person name="Ohtoshi R."/>
            <person name="Moran D.A.P."/>
            <person name="Shinohara A."/>
            <person name="Yoshida Y."/>
            <person name="Fujiwara M."/>
            <person name="Mori M."/>
            <person name="Tomita M."/>
            <person name="Arakawa K."/>
        </authorList>
    </citation>
    <scope>NUCLEOTIDE SEQUENCE [LARGE SCALE GENOMIC DNA]</scope>
</reference>
<protein>
    <submittedName>
        <fullName evidence="1">Uncharacterized protein</fullName>
    </submittedName>
</protein>
<keyword evidence="2" id="KW-1185">Reference proteome</keyword>
<gene>
    <name evidence="1" type="ORF">AVEN_225890_1</name>
</gene>
<sequence length="109" mass="12257">MALYLIYLQIRGFVVLERNAYQPKEYKCHFHLCAPTRSLHSSPSFSSSFFLLRCCTPPEVEFQNLPPPSWKPASLLNMCLAAEAPLSVSVVTNGIPCFYLGESTARDLE</sequence>